<feature type="domain" description="7,8-dihydro-6-hydroxymethylpterin-pyrophosphokinase" evidence="13">
    <location>
        <begin position="98"/>
        <end position="109"/>
    </location>
</feature>
<keyword evidence="7" id="KW-0418">Kinase</keyword>
<accession>A0A923PJF4</accession>
<evidence type="ECO:0000256" key="1">
    <source>
        <dbReference type="ARBA" id="ARBA00005051"/>
    </source>
</evidence>
<dbReference type="Pfam" id="PF01288">
    <property type="entry name" value="HPPK"/>
    <property type="match status" value="1"/>
</dbReference>
<evidence type="ECO:0000256" key="11">
    <source>
        <dbReference type="ARBA" id="ARBA00029766"/>
    </source>
</evidence>
<dbReference type="GO" id="GO:0046656">
    <property type="term" value="P:folic acid biosynthetic process"/>
    <property type="evidence" value="ECO:0007669"/>
    <property type="project" value="UniProtKB-KW"/>
</dbReference>
<comment type="pathway">
    <text evidence="1">Cofactor biosynthesis; tetrahydrofolate biosynthesis; 2-amino-4-hydroxy-6-hydroxymethyl-7,8-dihydropteridine diphosphate from 7,8-dihydroneopterin triphosphate: step 4/4.</text>
</comment>
<evidence type="ECO:0000313" key="15">
    <source>
        <dbReference type="Proteomes" id="UP000650081"/>
    </source>
</evidence>
<keyword evidence="8" id="KW-0067">ATP-binding</keyword>
<comment type="similarity">
    <text evidence="2">Belongs to the HPPK family.</text>
</comment>
<evidence type="ECO:0000256" key="4">
    <source>
        <dbReference type="ARBA" id="ARBA00016218"/>
    </source>
</evidence>
<evidence type="ECO:0000256" key="3">
    <source>
        <dbReference type="ARBA" id="ARBA00013253"/>
    </source>
</evidence>
<dbReference type="AlphaFoldDB" id="A0A923PJF4"/>
<evidence type="ECO:0000256" key="7">
    <source>
        <dbReference type="ARBA" id="ARBA00022777"/>
    </source>
</evidence>
<dbReference type="NCBIfam" id="TIGR01498">
    <property type="entry name" value="folK"/>
    <property type="match status" value="1"/>
</dbReference>
<comment type="caution">
    <text evidence="14">The sequence shown here is derived from an EMBL/GenBank/DDBJ whole genome shotgun (WGS) entry which is preliminary data.</text>
</comment>
<gene>
    <name evidence="14" type="primary">folK</name>
    <name evidence="14" type="ORF">H9S92_13515</name>
</gene>
<dbReference type="PANTHER" id="PTHR43071:SF1">
    <property type="entry name" value="2-AMINO-4-HYDROXY-6-HYDROXYMETHYLDIHYDROPTERIDINE PYROPHOSPHOKINASE"/>
    <property type="match status" value="1"/>
</dbReference>
<dbReference type="GO" id="GO:0003848">
    <property type="term" value="F:2-amino-4-hydroxy-6-hydroxymethyldihydropteridine diphosphokinase activity"/>
    <property type="evidence" value="ECO:0007669"/>
    <property type="project" value="UniProtKB-EC"/>
</dbReference>
<evidence type="ECO:0000256" key="6">
    <source>
        <dbReference type="ARBA" id="ARBA00022741"/>
    </source>
</evidence>
<dbReference type="PROSITE" id="PS00794">
    <property type="entry name" value="HPPK"/>
    <property type="match status" value="1"/>
</dbReference>
<organism evidence="14 15">
    <name type="scientific">Neolewinella lacunae</name>
    <dbReference type="NCBI Taxonomy" id="1517758"/>
    <lineage>
        <taxon>Bacteria</taxon>
        <taxon>Pseudomonadati</taxon>
        <taxon>Bacteroidota</taxon>
        <taxon>Saprospiria</taxon>
        <taxon>Saprospirales</taxon>
        <taxon>Lewinellaceae</taxon>
        <taxon>Neolewinella</taxon>
    </lineage>
</organism>
<keyword evidence="6" id="KW-0547">Nucleotide-binding</keyword>
<evidence type="ECO:0000259" key="13">
    <source>
        <dbReference type="PROSITE" id="PS00794"/>
    </source>
</evidence>
<dbReference type="GO" id="GO:0005524">
    <property type="term" value="F:ATP binding"/>
    <property type="evidence" value="ECO:0007669"/>
    <property type="project" value="UniProtKB-KW"/>
</dbReference>
<dbReference type="EC" id="2.7.6.3" evidence="3"/>
<dbReference type="SUPFAM" id="SSF55083">
    <property type="entry name" value="6-hydroxymethyl-7,8-dihydropterin pyrophosphokinase, HPPK"/>
    <property type="match status" value="1"/>
</dbReference>
<evidence type="ECO:0000256" key="8">
    <source>
        <dbReference type="ARBA" id="ARBA00022840"/>
    </source>
</evidence>
<dbReference type="InterPro" id="IPR000550">
    <property type="entry name" value="Hppk"/>
</dbReference>
<dbReference type="EMBL" id="JACSIT010000118">
    <property type="protein sequence ID" value="MBC6995192.1"/>
    <property type="molecule type" value="Genomic_DNA"/>
</dbReference>
<reference evidence="14" key="1">
    <citation type="submission" date="2020-08" db="EMBL/GenBank/DDBJ databases">
        <title>Lewinella bacteria from marine environments.</title>
        <authorList>
            <person name="Zhong Y."/>
        </authorList>
    </citation>
    <scope>NUCLEOTIDE SEQUENCE</scope>
    <source>
        <strain evidence="14">KCTC 42187</strain>
    </source>
</reference>
<evidence type="ECO:0000256" key="2">
    <source>
        <dbReference type="ARBA" id="ARBA00005810"/>
    </source>
</evidence>
<dbReference type="PANTHER" id="PTHR43071">
    <property type="entry name" value="2-AMINO-4-HYDROXY-6-HYDROXYMETHYLDIHYDROPTERIDINE PYROPHOSPHOKINASE"/>
    <property type="match status" value="1"/>
</dbReference>
<evidence type="ECO:0000256" key="10">
    <source>
        <dbReference type="ARBA" id="ARBA00029409"/>
    </source>
</evidence>
<evidence type="ECO:0000256" key="5">
    <source>
        <dbReference type="ARBA" id="ARBA00022679"/>
    </source>
</evidence>
<name>A0A923PJF4_9BACT</name>
<keyword evidence="5 14" id="KW-0808">Transferase</keyword>
<dbReference type="InterPro" id="IPR035907">
    <property type="entry name" value="Hppk_sf"/>
</dbReference>
<dbReference type="Gene3D" id="3.30.70.560">
    <property type="entry name" value="7,8-Dihydro-6-hydroxymethylpterin-pyrophosphokinase HPPK"/>
    <property type="match status" value="1"/>
</dbReference>
<dbReference type="Proteomes" id="UP000650081">
    <property type="component" value="Unassembled WGS sequence"/>
</dbReference>
<evidence type="ECO:0000256" key="9">
    <source>
        <dbReference type="ARBA" id="ARBA00022909"/>
    </source>
</evidence>
<dbReference type="RefSeq" id="WP_187467237.1">
    <property type="nucleotide sequence ID" value="NZ_JACSIT010000118.1"/>
</dbReference>
<sequence>MKSKQLTLGLGANLGDRHATLAQARELLVDQFGPLIAASQLLQTAAWGRTDQPDFLNQVIIIKWTPPAHLQRVPEQLHFLLNGIQATEAQLGRTRDLHWGPRTCDVDLIFVDDLRYEDERINLPHPWWRERDFVGGIIHRELRAFLPWPGR</sequence>
<protein>
    <recommendedName>
        <fullName evidence="4">2-amino-4-hydroxy-6-hydroxymethyldihydropteridine pyrophosphokinase</fullName>
        <ecNumber evidence="3">2.7.6.3</ecNumber>
    </recommendedName>
    <alternativeName>
        <fullName evidence="11">6-hydroxymethyl-7,8-dihydropterin pyrophosphokinase</fullName>
    </alternativeName>
    <alternativeName>
        <fullName evidence="12">7,8-dihydro-6-hydroxymethylpterin-pyrophosphokinase</fullName>
    </alternativeName>
</protein>
<comment type="function">
    <text evidence="10">Catalyzes the transfer of pyrophosphate from adenosine triphosphate (ATP) to 6-hydroxymethyl-7,8-dihydropterin, an enzymatic step in folate biosynthesis pathway.</text>
</comment>
<evidence type="ECO:0000256" key="12">
    <source>
        <dbReference type="ARBA" id="ARBA00033413"/>
    </source>
</evidence>
<keyword evidence="15" id="KW-1185">Reference proteome</keyword>
<dbReference type="GO" id="GO:0016301">
    <property type="term" value="F:kinase activity"/>
    <property type="evidence" value="ECO:0007669"/>
    <property type="project" value="UniProtKB-KW"/>
</dbReference>
<keyword evidence="9" id="KW-0289">Folate biosynthesis</keyword>
<evidence type="ECO:0000313" key="14">
    <source>
        <dbReference type="EMBL" id="MBC6995192.1"/>
    </source>
</evidence>
<dbReference type="CDD" id="cd00483">
    <property type="entry name" value="HPPK"/>
    <property type="match status" value="1"/>
</dbReference>
<proteinExistence type="inferred from homology"/>